<gene>
    <name evidence="2" type="ORF">XA68_12823</name>
</gene>
<dbReference type="EMBL" id="LAZP02000228">
    <property type="protein sequence ID" value="PFH59083.1"/>
    <property type="molecule type" value="Genomic_DNA"/>
</dbReference>
<sequence length="119" mass="13224">MRKRDLKTANRNSCEQSESYRDMTAANAELQNSATSRQLSLLPATRGNRWYSDLSAAVEEQMARNSSPRTSPTREKEDRQETDPGLYLQSNTGSRFGRGVDVARKLLNPAFGPALAACK</sequence>
<evidence type="ECO:0000256" key="1">
    <source>
        <dbReference type="SAM" id="MobiDB-lite"/>
    </source>
</evidence>
<accession>A0A2A9PDV7</accession>
<protein>
    <submittedName>
        <fullName evidence="2">Uncharacterized protein</fullName>
    </submittedName>
</protein>
<comment type="caution">
    <text evidence="2">The sequence shown here is derived from an EMBL/GenBank/DDBJ whole genome shotgun (WGS) entry which is preliminary data.</text>
</comment>
<dbReference type="AlphaFoldDB" id="A0A2A9PDV7"/>
<name>A0A2A9PDV7_OPHUN</name>
<dbReference type="Proteomes" id="UP000037136">
    <property type="component" value="Unassembled WGS sequence"/>
</dbReference>
<keyword evidence="3" id="KW-1185">Reference proteome</keyword>
<proteinExistence type="predicted"/>
<organism evidence="2 3">
    <name type="scientific">Ophiocordyceps unilateralis</name>
    <name type="common">Zombie-ant fungus</name>
    <name type="synonym">Torrubia unilateralis</name>
    <dbReference type="NCBI Taxonomy" id="268505"/>
    <lineage>
        <taxon>Eukaryota</taxon>
        <taxon>Fungi</taxon>
        <taxon>Dikarya</taxon>
        <taxon>Ascomycota</taxon>
        <taxon>Pezizomycotina</taxon>
        <taxon>Sordariomycetes</taxon>
        <taxon>Hypocreomycetidae</taxon>
        <taxon>Hypocreales</taxon>
        <taxon>Ophiocordycipitaceae</taxon>
        <taxon>Ophiocordyceps</taxon>
    </lineage>
</organism>
<evidence type="ECO:0000313" key="3">
    <source>
        <dbReference type="Proteomes" id="UP000037136"/>
    </source>
</evidence>
<feature type="compositionally biased region" description="Basic and acidic residues" evidence="1">
    <location>
        <begin position="72"/>
        <end position="82"/>
    </location>
</feature>
<feature type="region of interest" description="Disordered" evidence="1">
    <location>
        <begin position="58"/>
        <end position="95"/>
    </location>
</feature>
<reference evidence="2 3" key="1">
    <citation type="journal article" date="2015" name="BMC Genomics">
        <title>Gene expression during zombie ant biting behavior reflects the complexity underlying fungal parasitic behavioral manipulation.</title>
        <authorList>
            <person name="de Bekker C."/>
            <person name="Ohm R.A."/>
            <person name="Loreto R.G."/>
            <person name="Sebastian A."/>
            <person name="Albert I."/>
            <person name="Merrow M."/>
            <person name="Brachmann A."/>
            <person name="Hughes D.P."/>
        </authorList>
    </citation>
    <scope>NUCLEOTIDE SEQUENCE [LARGE SCALE GENOMIC DNA]</scope>
    <source>
        <strain evidence="2 3">SC16a</strain>
    </source>
</reference>
<reference evidence="2 3" key="2">
    <citation type="journal article" date="2017" name="Sci. Rep.">
        <title>Ant-infecting Ophiocordyceps genomes reveal a high diversity of potential behavioral manipulation genes and a possible major role for enterotoxins.</title>
        <authorList>
            <person name="de Bekker C."/>
            <person name="Ohm R.A."/>
            <person name="Evans H.C."/>
            <person name="Brachmann A."/>
            <person name="Hughes D.P."/>
        </authorList>
    </citation>
    <scope>NUCLEOTIDE SEQUENCE [LARGE SCALE GENOMIC DNA]</scope>
    <source>
        <strain evidence="2 3">SC16a</strain>
    </source>
</reference>
<evidence type="ECO:0000313" key="2">
    <source>
        <dbReference type="EMBL" id="PFH59083.1"/>
    </source>
</evidence>
<feature type="region of interest" description="Disordered" evidence="1">
    <location>
        <begin position="1"/>
        <end position="20"/>
    </location>
</feature>